<organism evidence="1 2">
    <name type="scientific">Panagrolaimus sp. PS1159</name>
    <dbReference type="NCBI Taxonomy" id="55785"/>
    <lineage>
        <taxon>Eukaryota</taxon>
        <taxon>Metazoa</taxon>
        <taxon>Ecdysozoa</taxon>
        <taxon>Nematoda</taxon>
        <taxon>Chromadorea</taxon>
        <taxon>Rhabditida</taxon>
        <taxon>Tylenchina</taxon>
        <taxon>Panagrolaimomorpha</taxon>
        <taxon>Panagrolaimoidea</taxon>
        <taxon>Panagrolaimidae</taxon>
        <taxon>Panagrolaimus</taxon>
    </lineage>
</organism>
<dbReference type="Proteomes" id="UP000887580">
    <property type="component" value="Unplaced"/>
</dbReference>
<name>A0AC35FLR2_9BILA</name>
<evidence type="ECO:0000313" key="2">
    <source>
        <dbReference type="WBParaSite" id="PS1159_v2.g18096.t1"/>
    </source>
</evidence>
<accession>A0AC35FLR2</accession>
<sequence>MLKIEKCTIKTFDCLDTLLSWNDFKILAEARTIERLEIENILDTDGRKVPIEDICDYVPNLNYLFSNRTHVTTKTMQKICKSLISTNMERFSMNSVDGLLNAEDYLEFIKIRPNAWFSVFFSSVVSDDQETLFKTVVKSEIKKWPEQKPRFH</sequence>
<proteinExistence type="predicted"/>
<dbReference type="WBParaSite" id="PS1159_v2.g18096.t1">
    <property type="protein sequence ID" value="PS1159_v2.g18096.t1"/>
    <property type="gene ID" value="PS1159_v2.g18096"/>
</dbReference>
<reference evidence="2" key="1">
    <citation type="submission" date="2022-11" db="UniProtKB">
        <authorList>
            <consortium name="WormBaseParasite"/>
        </authorList>
    </citation>
    <scope>IDENTIFICATION</scope>
</reference>
<protein>
    <submittedName>
        <fullName evidence="2">DUF38 domain-containing protein</fullName>
    </submittedName>
</protein>
<evidence type="ECO:0000313" key="1">
    <source>
        <dbReference type="Proteomes" id="UP000887580"/>
    </source>
</evidence>